<name>A0ABW6A7Y1_9BACT</name>
<accession>A0ABW6A7Y1</accession>
<proteinExistence type="predicted"/>
<protein>
    <recommendedName>
        <fullName evidence="3">Antitoxin Xre/MbcA/ParS-like toxin-binding domain-containing protein</fullName>
    </recommendedName>
</protein>
<dbReference type="EMBL" id="JBHUOZ010000003">
    <property type="protein sequence ID" value="MFD2921479.1"/>
    <property type="molecule type" value="Genomic_DNA"/>
</dbReference>
<evidence type="ECO:0000313" key="1">
    <source>
        <dbReference type="EMBL" id="MFD2921479.1"/>
    </source>
</evidence>
<dbReference type="RefSeq" id="WP_386101864.1">
    <property type="nucleotide sequence ID" value="NZ_JBHUOZ010000003.1"/>
</dbReference>
<keyword evidence="2" id="KW-1185">Reference proteome</keyword>
<organism evidence="1 2">
    <name type="scientific">Terrimonas rubra</name>
    <dbReference type="NCBI Taxonomy" id="1035890"/>
    <lineage>
        <taxon>Bacteria</taxon>
        <taxon>Pseudomonadati</taxon>
        <taxon>Bacteroidota</taxon>
        <taxon>Chitinophagia</taxon>
        <taxon>Chitinophagales</taxon>
        <taxon>Chitinophagaceae</taxon>
        <taxon>Terrimonas</taxon>
    </lineage>
</organism>
<evidence type="ECO:0000313" key="2">
    <source>
        <dbReference type="Proteomes" id="UP001597511"/>
    </source>
</evidence>
<comment type="caution">
    <text evidence="1">The sequence shown here is derived from an EMBL/GenBank/DDBJ whole genome shotgun (WGS) entry which is preliminary data.</text>
</comment>
<reference evidence="2" key="1">
    <citation type="journal article" date="2019" name="Int. J. Syst. Evol. Microbiol.">
        <title>The Global Catalogue of Microorganisms (GCM) 10K type strain sequencing project: providing services to taxonomists for standard genome sequencing and annotation.</title>
        <authorList>
            <consortium name="The Broad Institute Genomics Platform"/>
            <consortium name="The Broad Institute Genome Sequencing Center for Infectious Disease"/>
            <person name="Wu L."/>
            <person name="Ma J."/>
        </authorList>
    </citation>
    <scope>NUCLEOTIDE SEQUENCE [LARGE SCALE GENOMIC DNA]</scope>
    <source>
        <strain evidence="2">KCTC 23299</strain>
    </source>
</reference>
<sequence>MIYLEQYYPGEEDWILFSDLYRNIPDSAIANKLESIFKDRSVAIVIAGILGNSSLEWINKKIPALDNLRPVDCVDDPKLQKRLRTMLMRMDL</sequence>
<dbReference type="Proteomes" id="UP001597511">
    <property type="component" value="Unassembled WGS sequence"/>
</dbReference>
<gene>
    <name evidence="1" type="ORF">ACFS6H_17255</name>
</gene>
<evidence type="ECO:0008006" key="3">
    <source>
        <dbReference type="Google" id="ProtNLM"/>
    </source>
</evidence>